<dbReference type="InterPro" id="IPR036390">
    <property type="entry name" value="WH_DNA-bd_sf"/>
</dbReference>
<evidence type="ECO:0000256" key="1">
    <source>
        <dbReference type="SAM" id="MobiDB-lite"/>
    </source>
</evidence>
<dbReference type="Proteomes" id="UP000289954">
    <property type="component" value="Unassembled WGS sequence"/>
</dbReference>
<evidence type="ECO:0000313" key="3">
    <source>
        <dbReference type="EMBL" id="GCE75814.1"/>
    </source>
</evidence>
<dbReference type="InterPro" id="IPR011991">
    <property type="entry name" value="ArsR-like_HTH"/>
</dbReference>
<dbReference type="GO" id="GO:0003700">
    <property type="term" value="F:DNA-binding transcription factor activity"/>
    <property type="evidence" value="ECO:0007669"/>
    <property type="project" value="InterPro"/>
</dbReference>
<evidence type="ECO:0000313" key="4">
    <source>
        <dbReference type="Proteomes" id="UP000289954"/>
    </source>
</evidence>
<gene>
    <name evidence="3" type="ORF">CBZ_08700</name>
</gene>
<sequence length="202" mass="21755">MTGSTADERSTAERDADARALASTLRMRILRLCLDESLTNREIAARLDRNPATVLHHVRTLVDRGFLAAEPMRRGTRGSREVPYRATRRSWSVRDVAGVARTLIDTFVEEVGLVDPETVLVTRLGLRLDEAGHAELVGRLHALAEEFAARPSTPGGTPYSLFVALHEDASRAAAGAPDAEDTSRAAARASDADDAAATRVGT</sequence>
<feature type="compositionally biased region" description="Low complexity" evidence="1">
    <location>
        <begin position="184"/>
        <end position="202"/>
    </location>
</feature>
<organism evidence="3 4">
    <name type="scientific">Cellulomonas biazotea</name>
    <dbReference type="NCBI Taxonomy" id="1709"/>
    <lineage>
        <taxon>Bacteria</taxon>
        <taxon>Bacillati</taxon>
        <taxon>Actinomycetota</taxon>
        <taxon>Actinomycetes</taxon>
        <taxon>Micrococcales</taxon>
        <taxon>Cellulomonadaceae</taxon>
        <taxon>Cellulomonas</taxon>
    </lineage>
</organism>
<evidence type="ECO:0000259" key="2">
    <source>
        <dbReference type="SMART" id="SM00418"/>
    </source>
</evidence>
<dbReference type="AlphaFoldDB" id="A0A402DNW4"/>
<dbReference type="SUPFAM" id="SSF46785">
    <property type="entry name" value="Winged helix' DNA-binding domain"/>
    <property type="match status" value="1"/>
</dbReference>
<dbReference type="InterPro" id="IPR001845">
    <property type="entry name" value="HTH_ArsR_DNA-bd_dom"/>
</dbReference>
<feature type="domain" description="HTH arsR-type" evidence="2">
    <location>
        <begin position="16"/>
        <end position="105"/>
    </location>
</feature>
<dbReference type="EMBL" id="BIMR01000049">
    <property type="protein sequence ID" value="GCE75814.1"/>
    <property type="molecule type" value="Genomic_DNA"/>
</dbReference>
<name>A0A402DNW4_9CELL</name>
<dbReference type="CDD" id="cd00090">
    <property type="entry name" value="HTH_ARSR"/>
    <property type="match status" value="1"/>
</dbReference>
<dbReference type="OrthoDB" id="7945987at2"/>
<reference evidence="3 4" key="1">
    <citation type="submission" date="2019-01" db="EMBL/GenBank/DDBJ databases">
        <title>Draft genome sequence of Cellulomonas takizawaensis strain TKZ-21.</title>
        <authorList>
            <person name="Yamamura H."/>
            <person name="Hayashi T."/>
            <person name="Hamada M."/>
            <person name="Serisawa Y."/>
            <person name="Matsuyama K."/>
            <person name="Nakagawa Y."/>
            <person name="Otoguro M."/>
            <person name="Yanagida F."/>
            <person name="Hayakawa M."/>
        </authorList>
    </citation>
    <scope>NUCLEOTIDE SEQUENCE [LARGE SCALE GENOMIC DNA]</scope>
    <source>
        <strain evidence="3 4">NBRC12680</strain>
    </source>
</reference>
<feature type="region of interest" description="Disordered" evidence="1">
    <location>
        <begin position="172"/>
        <end position="202"/>
    </location>
</feature>
<keyword evidence="4" id="KW-1185">Reference proteome</keyword>
<proteinExistence type="predicted"/>
<dbReference type="RefSeq" id="WP_130780415.1">
    <property type="nucleotide sequence ID" value="NZ_BIMR01000049.1"/>
</dbReference>
<dbReference type="Pfam" id="PF12840">
    <property type="entry name" value="HTH_20"/>
    <property type="match status" value="1"/>
</dbReference>
<protein>
    <submittedName>
        <fullName evidence="3">ArsR family transcriptional regulator</fullName>
    </submittedName>
</protein>
<comment type="caution">
    <text evidence="3">The sequence shown here is derived from an EMBL/GenBank/DDBJ whole genome shotgun (WGS) entry which is preliminary data.</text>
</comment>
<dbReference type="InterPro" id="IPR036388">
    <property type="entry name" value="WH-like_DNA-bd_sf"/>
</dbReference>
<dbReference type="Gene3D" id="1.10.10.10">
    <property type="entry name" value="Winged helix-like DNA-binding domain superfamily/Winged helix DNA-binding domain"/>
    <property type="match status" value="1"/>
</dbReference>
<dbReference type="SMART" id="SM00418">
    <property type="entry name" value="HTH_ARSR"/>
    <property type="match status" value="1"/>
</dbReference>
<accession>A0A402DNW4</accession>